<protein>
    <recommendedName>
        <fullName evidence="4">Lipoprotein</fullName>
    </recommendedName>
</protein>
<feature type="chain" id="PRO_5039530998" description="Lipoprotein" evidence="1">
    <location>
        <begin position="18"/>
        <end position="145"/>
    </location>
</feature>
<organism evidence="2 3">
    <name type="scientific">Psychromicrobium lacuslunae</name>
    <dbReference type="NCBI Taxonomy" id="1618207"/>
    <lineage>
        <taxon>Bacteria</taxon>
        <taxon>Bacillati</taxon>
        <taxon>Actinomycetota</taxon>
        <taxon>Actinomycetes</taxon>
        <taxon>Micrococcales</taxon>
        <taxon>Micrococcaceae</taxon>
        <taxon>Psychromicrobium</taxon>
    </lineage>
</organism>
<dbReference type="RefSeq" id="WP_045075876.1">
    <property type="nucleotide sequence ID" value="NZ_CP011005.1"/>
</dbReference>
<evidence type="ECO:0000313" key="3">
    <source>
        <dbReference type="Proteomes" id="UP000061839"/>
    </source>
</evidence>
<dbReference type="EMBL" id="CP011005">
    <property type="protein sequence ID" value="AJT42094.1"/>
    <property type="molecule type" value="Genomic_DNA"/>
</dbReference>
<dbReference type="Proteomes" id="UP000061839">
    <property type="component" value="Chromosome"/>
</dbReference>
<reference evidence="2 3" key="1">
    <citation type="journal article" date="2015" name="Genome Announc.">
        <title>Complete Genome Sequencing of Protease-Producing Novel Arthrobacter sp. Strain IHBB 11108 Using PacBio Single-Molecule Real-Time Sequencing Technology.</title>
        <authorList>
            <person name="Kiran S."/>
            <person name="Swarnkar M.K."/>
            <person name="Pal M."/>
            <person name="Thakur R."/>
            <person name="Tewari R."/>
            <person name="Singh A.K."/>
            <person name="Gulati A."/>
        </authorList>
    </citation>
    <scope>NUCLEOTIDE SEQUENCE [LARGE SCALE GENOMIC DNA]</scope>
    <source>
        <strain evidence="2 3">IHBB 11108</strain>
    </source>
</reference>
<evidence type="ECO:0008006" key="4">
    <source>
        <dbReference type="Google" id="ProtNLM"/>
    </source>
</evidence>
<dbReference type="AlphaFoldDB" id="A0A0D4C0M8"/>
<name>A0A0D4C0M8_9MICC</name>
<dbReference type="KEGG" id="ari:UM93_12315"/>
<proteinExistence type="predicted"/>
<dbReference type="HOGENOM" id="CLU_1782893_0_0_11"/>
<gene>
    <name evidence="2" type="ORF">UM93_12315</name>
</gene>
<evidence type="ECO:0000256" key="1">
    <source>
        <dbReference type="SAM" id="SignalP"/>
    </source>
</evidence>
<dbReference type="OrthoDB" id="9896500at2"/>
<keyword evidence="3" id="KW-1185">Reference proteome</keyword>
<keyword evidence="1" id="KW-0732">Signal</keyword>
<dbReference type="PATRIC" id="fig|1618207.4.peg.2499"/>
<dbReference type="PROSITE" id="PS51257">
    <property type="entry name" value="PROKAR_LIPOPROTEIN"/>
    <property type="match status" value="1"/>
</dbReference>
<feature type="signal peptide" evidence="1">
    <location>
        <begin position="1"/>
        <end position="17"/>
    </location>
</feature>
<accession>A0A0D4C0M8</accession>
<evidence type="ECO:0000313" key="2">
    <source>
        <dbReference type="EMBL" id="AJT42094.1"/>
    </source>
</evidence>
<sequence length="145" mass="14846">MKTLRQGIAVSAVVASAALLGACSAPQGQQNQAAGEQQQTTKQTCDRIGPAMTSLMESAKKGPAAGQEIIDSFKKLNGDLAAAAKDAGDSELKTGLTSLNGSIDKYLQLIDQLKSAPTEAQKNVQSVVSELGANGSKVGQICKNA</sequence>